<dbReference type="EMBL" id="JAKUCV010000579">
    <property type="protein sequence ID" value="KAJ4849523.1"/>
    <property type="molecule type" value="Genomic_DNA"/>
</dbReference>
<dbReference type="PANTHER" id="PTHR31476">
    <property type="entry name" value="PROTEIN WHAT'S THIS FACTOR 1 HOMOLOG, CHLOROPLASTIC"/>
    <property type="match status" value="1"/>
</dbReference>
<dbReference type="Pfam" id="PF11955">
    <property type="entry name" value="PORR"/>
    <property type="match status" value="1"/>
</dbReference>
<accession>A0A9Q0JPP1</accession>
<feature type="compositionally biased region" description="Acidic residues" evidence="1">
    <location>
        <begin position="404"/>
        <end position="428"/>
    </location>
</feature>
<dbReference type="AlphaFoldDB" id="A0A9Q0JPP1"/>
<evidence type="ECO:0000313" key="3">
    <source>
        <dbReference type="EMBL" id="KAJ4849523.1"/>
    </source>
</evidence>
<feature type="compositionally biased region" description="Basic and acidic residues" evidence="1">
    <location>
        <begin position="379"/>
        <end position="389"/>
    </location>
</feature>
<protein>
    <recommendedName>
        <fullName evidence="2">PORR domain-containing protein</fullName>
    </recommendedName>
</protein>
<organism evidence="3 4">
    <name type="scientific">Turnera subulata</name>
    <dbReference type="NCBI Taxonomy" id="218843"/>
    <lineage>
        <taxon>Eukaryota</taxon>
        <taxon>Viridiplantae</taxon>
        <taxon>Streptophyta</taxon>
        <taxon>Embryophyta</taxon>
        <taxon>Tracheophyta</taxon>
        <taxon>Spermatophyta</taxon>
        <taxon>Magnoliopsida</taxon>
        <taxon>eudicotyledons</taxon>
        <taxon>Gunneridae</taxon>
        <taxon>Pentapetalae</taxon>
        <taxon>rosids</taxon>
        <taxon>fabids</taxon>
        <taxon>Malpighiales</taxon>
        <taxon>Passifloraceae</taxon>
        <taxon>Turnera</taxon>
    </lineage>
</organism>
<comment type="caution">
    <text evidence="3">The sequence shown here is derived from an EMBL/GenBank/DDBJ whole genome shotgun (WGS) entry which is preliminary data.</text>
</comment>
<evidence type="ECO:0000256" key="1">
    <source>
        <dbReference type="SAM" id="MobiDB-lite"/>
    </source>
</evidence>
<reference evidence="3" key="2">
    <citation type="journal article" date="2023" name="Plants (Basel)">
        <title>Annotation of the Turnera subulata (Passifloraceae) Draft Genome Reveals the S-Locus Evolved after the Divergence of Turneroideae from Passifloroideae in a Stepwise Manner.</title>
        <authorList>
            <person name="Henning P.M."/>
            <person name="Roalson E.H."/>
            <person name="Mir W."/>
            <person name="McCubbin A.G."/>
            <person name="Shore J.S."/>
        </authorList>
    </citation>
    <scope>NUCLEOTIDE SEQUENCE</scope>
    <source>
        <strain evidence="3">F60SS</strain>
    </source>
</reference>
<feature type="compositionally biased region" description="Basic and acidic residues" evidence="1">
    <location>
        <begin position="458"/>
        <end position="496"/>
    </location>
</feature>
<dbReference type="OrthoDB" id="1892230at2759"/>
<evidence type="ECO:0000313" key="4">
    <source>
        <dbReference type="Proteomes" id="UP001141552"/>
    </source>
</evidence>
<dbReference type="GO" id="GO:0003723">
    <property type="term" value="F:RNA binding"/>
    <property type="evidence" value="ECO:0007669"/>
    <property type="project" value="InterPro"/>
</dbReference>
<reference evidence="3" key="1">
    <citation type="submission" date="2022-02" db="EMBL/GenBank/DDBJ databases">
        <authorList>
            <person name="Henning P.M."/>
            <person name="McCubbin A.G."/>
            <person name="Shore J.S."/>
        </authorList>
    </citation>
    <scope>NUCLEOTIDE SEQUENCE</scope>
    <source>
        <strain evidence="3">F60SS</strain>
        <tissue evidence="3">Leaves</tissue>
    </source>
</reference>
<gene>
    <name evidence="3" type="ORF">Tsubulata_021106</name>
</gene>
<dbReference type="InterPro" id="IPR045040">
    <property type="entry name" value="PORR_fam"/>
</dbReference>
<name>A0A9Q0JPP1_9ROSI</name>
<sequence>MQSLFRSLPKPLRRRHHDHRTITDVPAIKHVRDRGLDHVVEREKHLKPVLNIKNLIKAEPSKSLPISIISQHRTSLSIPTRPIEFIRRYPSVFEEHLPGGIAGVHPHIKLTPQVLDLDAEEQLVYQSESYKRDVADRLLKLLMVTRIDKIPLKILNLLKWEMGLPDDYVESLVPEFPDYFRVIGEEGGLVSGSGSDLGLELVCWSDALAVSVMEKKVKGGVEKGEAIAFPMKFSRGFEMDKKLKKWFDDWQKLPYISPYENAMHLGPTTDESDKWAVGVLHEVLNLFVSKKVERDLLLGLGEWLGIRSRFKRALLHHPGIFYLSSKIGTYTVVLKDAYKRGVPIEKNQLRNVRNRYIHLMHAVVEERKAVSVPGASKQQGEKPAEKSEGQEDDKDTIEVNDLGSDFEDVSDEDYEHDEDEDEDDEEEEDRSRRQPRRNVQSGRGREAKKNLSGRSRNSRMERMVEESHGKPGEKFARKTSERPRKEFSRVENDARRRGFGMGKNSRGNSNERSTLPKRKGRLVTEKRTAV</sequence>
<keyword evidence="4" id="KW-1185">Reference proteome</keyword>
<proteinExistence type="predicted"/>
<dbReference type="Proteomes" id="UP001141552">
    <property type="component" value="Unassembled WGS sequence"/>
</dbReference>
<feature type="domain" description="PORR" evidence="2">
    <location>
        <begin position="31"/>
        <end position="362"/>
    </location>
</feature>
<dbReference type="InterPro" id="IPR021099">
    <property type="entry name" value="PORR_domain"/>
</dbReference>
<evidence type="ECO:0000259" key="2">
    <source>
        <dbReference type="Pfam" id="PF11955"/>
    </source>
</evidence>
<dbReference type="PANTHER" id="PTHR31476:SF16">
    <property type="entry name" value="F14O23.23 PROTEIN"/>
    <property type="match status" value="1"/>
</dbReference>
<feature type="region of interest" description="Disordered" evidence="1">
    <location>
        <begin position="369"/>
        <end position="530"/>
    </location>
</feature>